<dbReference type="InterPro" id="IPR043129">
    <property type="entry name" value="ATPase_NBD"/>
</dbReference>
<name>A0A397J3X7_9GLOM</name>
<dbReference type="PANTHER" id="PTHR14187:SF5">
    <property type="entry name" value="HEAT SHOCK 70 KDA PROTEIN 12A"/>
    <property type="match status" value="1"/>
</dbReference>
<comment type="caution">
    <text evidence="1">The sequence shown here is derived from an EMBL/GenBank/DDBJ whole genome shotgun (WGS) entry which is preliminary data.</text>
</comment>
<dbReference type="Gene3D" id="3.30.420.40">
    <property type="match status" value="2"/>
</dbReference>
<proteinExistence type="predicted"/>
<keyword evidence="2" id="KW-1185">Reference proteome</keyword>
<dbReference type="Proteomes" id="UP000266861">
    <property type="component" value="Unassembled WGS sequence"/>
</dbReference>
<dbReference type="Gene3D" id="3.90.640.10">
    <property type="entry name" value="Actin, Chain A, domain 4"/>
    <property type="match status" value="1"/>
</dbReference>
<evidence type="ECO:0000313" key="1">
    <source>
        <dbReference type="EMBL" id="RHZ81662.1"/>
    </source>
</evidence>
<protein>
    <recommendedName>
        <fullName evidence="3">Actin-like ATPase domain-containing protein</fullName>
    </recommendedName>
</protein>
<dbReference type="SUPFAM" id="SSF53067">
    <property type="entry name" value="Actin-like ATPase domain"/>
    <property type="match status" value="2"/>
</dbReference>
<dbReference type="CDD" id="cd10229">
    <property type="entry name" value="ASKHA_NBD_HSP70_HSPA12"/>
    <property type="match status" value="1"/>
</dbReference>
<gene>
    <name evidence="1" type="ORF">Glove_117g482</name>
</gene>
<accession>A0A397J3X7</accession>
<organism evidence="1 2">
    <name type="scientific">Diversispora epigaea</name>
    <dbReference type="NCBI Taxonomy" id="1348612"/>
    <lineage>
        <taxon>Eukaryota</taxon>
        <taxon>Fungi</taxon>
        <taxon>Fungi incertae sedis</taxon>
        <taxon>Mucoromycota</taxon>
        <taxon>Glomeromycotina</taxon>
        <taxon>Glomeromycetes</taxon>
        <taxon>Diversisporales</taxon>
        <taxon>Diversisporaceae</taxon>
        <taxon>Diversispora</taxon>
    </lineage>
</organism>
<dbReference type="OrthoDB" id="2963168at2759"/>
<dbReference type="AlphaFoldDB" id="A0A397J3X7"/>
<dbReference type="EMBL" id="PQFF01000109">
    <property type="protein sequence ID" value="RHZ81662.1"/>
    <property type="molecule type" value="Genomic_DNA"/>
</dbReference>
<reference evidence="1 2" key="1">
    <citation type="submission" date="2018-08" db="EMBL/GenBank/DDBJ databases">
        <title>Genome and evolution of the arbuscular mycorrhizal fungus Diversispora epigaea (formerly Glomus versiforme) and its bacterial endosymbionts.</title>
        <authorList>
            <person name="Sun X."/>
            <person name="Fei Z."/>
            <person name="Harrison M."/>
        </authorList>
    </citation>
    <scope>NUCLEOTIDE SEQUENCE [LARGE SCALE GENOMIC DNA]</scope>
    <source>
        <strain evidence="1 2">IT104</strain>
    </source>
</reference>
<sequence>MAKTINEDVRMVVGIDFGTTFSTYAYAHKENKNEISANDDWSFYGRYKTPTALLYDEQLKLLEWGLPALAGRQKKNKSLHWVELFKLCLIKSTKRPTLPPGLSFKTAISDYLRKLGDSIKETLESRWPGLKFFRQVLLVLTVPAEYDNDAITIMRECALNADLIKTKESPYLIFTTEPEAASIHCMRSSKEYELKIGDSFMVVDCGGGTVDLSTKILSEGEKLKEAIEQNGEECGGIFVDKEFLKFLGKKVGRLAVEMVSKNHYGDLQRMLQEFCQFVKIPFTGKSEGFKSYELDLEQICPVIKQYVINEYKEKMEEDDWVVTIEFNDVRSMFDPVIEKILRLIRSQLEKWENCSAMILVGGFSESKYLQSRIRKEFNTSMNNKIFVPPEPMMAIVKGAVKFGLNQEVIADRILKWTYGTDIRNDLGNNVFDTMVKKGTRVLVNEKVSKVYTPVWKDQVKMGLDLFTTNRDGADFCNDPHVNLLGKFCIDIPLNSDNRSILYSLRFGTEIQATATNIKSGENYVTTFELDI</sequence>
<evidence type="ECO:0008006" key="3">
    <source>
        <dbReference type="Google" id="ProtNLM"/>
    </source>
</evidence>
<evidence type="ECO:0000313" key="2">
    <source>
        <dbReference type="Proteomes" id="UP000266861"/>
    </source>
</evidence>
<dbReference type="PANTHER" id="PTHR14187">
    <property type="entry name" value="ALPHA KINASE/ELONGATION FACTOR 2 KINASE"/>
    <property type="match status" value="1"/>
</dbReference>
<dbReference type="STRING" id="1348612.A0A397J3X7"/>